<dbReference type="Gene3D" id="1.20.1530.20">
    <property type="match status" value="1"/>
</dbReference>
<name>A0A4V2T4H0_9FIRM</name>
<dbReference type="GO" id="GO:0005886">
    <property type="term" value="C:plasma membrane"/>
    <property type="evidence" value="ECO:0007669"/>
    <property type="project" value="UniProtKB-SubCell"/>
</dbReference>
<keyword evidence="6 8" id="KW-1133">Transmembrane helix</keyword>
<feature type="transmembrane region" description="Helical" evidence="8">
    <location>
        <begin position="12"/>
        <end position="34"/>
    </location>
</feature>
<proteinExistence type="inferred from homology"/>
<keyword evidence="3" id="KW-0813">Transport</keyword>
<accession>A0A4V2T4H0</accession>
<dbReference type="InterPro" id="IPR004776">
    <property type="entry name" value="Mem_transp_PIN-like"/>
</dbReference>
<dbReference type="Proteomes" id="UP000295504">
    <property type="component" value="Unassembled WGS sequence"/>
</dbReference>
<dbReference type="InterPro" id="IPR038770">
    <property type="entry name" value="Na+/solute_symporter_sf"/>
</dbReference>
<keyword evidence="10" id="KW-1185">Reference proteome</keyword>
<reference evidence="9 10" key="1">
    <citation type="submission" date="2019-03" db="EMBL/GenBank/DDBJ databases">
        <title>Genomic Encyclopedia of Type Strains, Phase IV (KMG-IV): sequencing the most valuable type-strain genomes for metagenomic binning, comparative biology and taxonomic classification.</title>
        <authorList>
            <person name="Goeker M."/>
        </authorList>
    </citation>
    <scope>NUCLEOTIDE SEQUENCE [LARGE SCALE GENOMIC DNA]</scope>
    <source>
        <strain evidence="9 10">DSM 100013</strain>
    </source>
</reference>
<comment type="caution">
    <text evidence="9">The sequence shown here is derived from an EMBL/GenBank/DDBJ whole genome shotgun (WGS) entry which is preliminary data.</text>
</comment>
<dbReference type="EMBL" id="SLYC01000005">
    <property type="protein sequence ID" value="TCQ05194.1"/>
    <property type="molecule type" value="Genomic_DNA"/>
</dbReference>
<feature type="transmembrane region" description="Helical" evidence="8">
    <location>
        <begin position="46"/>
        <end position="64"/>
    </location>
</feature>
<dbReference type="GO" id="GO:0055085">
    <property type="term" value="P:transmembrane transport"/>
    <property type="evidence" value="ECO:0007669"/>
    <property type="project" value="InterPro"/>
</dbReference>
<dbReference type="PANTHER" id="PTHR36838">
    <property type="entry name" value="AUXIN EFFLUX CARRIER FAMILY PROTEIN"/>
    <property type="match status" value="1"/>
</dbReference>
<feature type="transmembrane region" description="Helical" evidence="8">
    <location>
        <begin position="103"/>
        <end position="122"/>
    </location>
</feature>
<feature type="transmembrane region" description="Helical" evidence="8">
    <location>
        <begin position="70"/>
        <end position="91"/>
    </location>
</feature>
<evidence type="ECO:0000256" key="8">
    <source>
        <dbReference type="SAM" id="Phobius"/>
    </source>
</evidence>
<evidence type="ECO:0000256" key="4">
    <source>
        <dbReference type="ARBA" id="ARBA00022475"/>
    </source>
</evidence>
<evidence type="ECO:0000313" key="9">
    <source>
        <dbReference type="EMBL" id="TCQ05194.1"/>
    </source>
</evidence>
<evidence type="ECO:0000256" key="5">
    <source>
        <dbReference type="ARBA" id="ARBA00022692"/>
    </source>
</evidence>
<gene>
    <name evidence="9" type="ORF">EDD79_10059</name>
</gene>
<keyword evidence="5 8" id="KW-0812">Transmembrane</keyword>
<comment type="similarity">
    <text evidence="2">Belongs to the auxin efflux carrier (TC 2.A.69) family.</text>
</comment>
<keyword evidence="4" id="KW-1003">Cell membrane</keyword>
<protein>
    <submittedName>
        <fullName evidence="9">Auxin efflux family transporter</fullName>
    </submittedName>
</protein>
<evidence type="ECO:0000256" key="6">
    <source>
        <dbReference type="ARBA" id="ARBA00022989"/>
    </source>
</evidence>
<organism evidence="9 10">
    <name type="scientific">Serpentinicella alkaliphila</name>
    <dbReference type="NCBI Taxonomy" id="1734049"/>
    <lineage>
        <taxon>Bacteria</taxon>
        <taxon>Bacillati</taxon>
        <taxon>Bacillota</taxon>
        <taxon>Clostridia</taxon>
        <taxon>Peptostreptococcales</taxon>
        <taxon>Natronincolaceae</taxon>
        <taxon>Serpentinicella</taxon>
    </lineage>
</organism>
<evidence type="ECO:0000256" key="2">
    <source>
        <dbReference type="ARBA" id="ARBA00010145"/>
    </source>
</evidence>
<evidence type="ECO:0000313" key="10">
    <source>
        <dbReference type="Proteomes" id="UP000295504"/>
    </source>
</evidence>
<keyword evidence="7 8" id="KW-0472">Membrane</keyword>
<sequence length="123" mass="13423">MLLAFLMRPVELLGQAAIPTLLVVLGIQLSMAKLVFDKSFITISSILRLIIYPIIAFILLPLFFELNTITAKVILVLSATPAAVSTTLFAIQFDSQPQLVSTMTLITTIISIITISTLLTFIV</sequence>
<dbReference type="Pfam" id="PF03547">
    <property type="entry name" value="Mem_trans"/>
    <property type="match status" value="1"/>
</dbReference>
<dbReference type="RefSeq" id="WP_132847666.1">
    <property type="nucleotide sequence ID" value="NZ_CP058648.1"/>
</dbReference>
<comment type="subcellular location">
    <subcellularLocation>
        <location evidence="1">Cell membrane</location>
        <topology evidence="1">Multi-pass membrane protein</topology>
    </subcellularLocation>
</comment>
<evidence type="ECO:0000256" key="3">
    <source>
        <dbReference type="ARBA" id="ARBA00022448"/>
    </source>
</evidence>
<dbReference type="AlphaFoldDB" id="A0A4V2T4H0"/>
<evidence type="ECO:0000256" key="7">
    <source>
        <dbReference type="ARBA" id="ARBA00023136"/>
    </source>
</evidence>
<dbReference type="PANTHER" id="PTHR36838:SF1">
    <property type="entry name" value="SLR1864 PROTEIN"/>
    <property type="match status" value="1"/>
</dbReference>
<dbReference type="OrthoDB" id="3238001at2"/>
<evidence type="ECO:0000256" key="1">
    <source>
        <dbReference type="ARBA" id="ARBA00004651"/>
    </source>
</evidence>